<dbReference type="RefSeq" id="WP_252580897.1">
    <property type="nucleotide sequence ID" value="NZ_CP071527.1"/>
</dbReference>
<reference evidence="7" key="1">
    <citation type="submission" date="2021-03" db="EMBL/GenBank/DDBJ databases">
        <title>Legionella lytica PCM 2298.</title>
        <authorList>
            <person name="Koper P."/>
        </authorList>
    </citation>
    <scope>NUCLEOTIDE SEQUENCE</scope>
    <source>
        <strain evidence="7">PCM 2298</strain>
    </source>
</reference>
<dbReference type="CDD" id="cd16926">
    <property type="entry name" value="HATPase_MutL-MLH-PMS-like"/>
    <property type="match status" value="1"/>
</dbReference>
<evidence type="ECO:0000256" key="3">
    <source>
        <dbReference type="ARBA" id="ARBA00022763"/>
    </source>
</evidence>
<dbReference type="InterPro" id="IPR020568">
    <property type="entry name" value="Ribosomal_Su5_D2-typ_SF"/>
</dbReference>
<evidence type="ECO:0000313" key="7">
    <source>
        <dbReference type="EMBL" id="USQ14310.1"/>
    </source>
</evidence>
<evidence type="ECO:0000256" key="2">
    <source>
        <dbReference type="ARBA" id="ARBA00021975"/>
    </source>
</evidence>
<comment type="function">
    <text evidence="5">This protein is involved in the repair of mismatches in DNA. It is required for dam-dependent methyl-directed DNA mismatch repair. May act as a 'molecular matchmaker', a protein that promotes the formation of a stable complex between two or more DNA-binding proteins in an ATP-dependent manner without itself being part of a final effector complex.</text>
</comment>
<dbReference type="PANTHER" id="PTHR10073">
    <property type="entry name" value="DNA MISMATCH REPAIR PROTEIN MLH, PMS, MUTL"/>
    <property type="match status" value="1"/>
</dbReference>
<dbReference type="SUPFAM" id="SSF55874">
    <property type="entry name" value="ATPase domain of HSP90 chaperone/DNA topoisomerase II/histidine kinase"/>
    <property type="match status" value="1"/>
</dbReference>
<dbReference type="EMBL" id="CP071527">
    <property type="protein sequence ID" value="USQ14310.1"/>
    <property type="molecule type" value="Genomic_DNA"/>
</dbReference>
<dbReference type="InterPro" id="IPR037198">
    <property type="entry name" value="MutL_C_sf"/>
</dbReference>
<keyword evidence="7" id="KW-0255">Endonuclease</keyword>
<dbReference type="InterPro" id="IPR038973">
    <property type="entry name" value="MutL/Mlh/Pms-like"/>
</dbReference>
<dbReference type="InterPro" id="IPR014762">
    <property type="entry name" value="DNA_mismatch_repair_CS"/>
</dbReference>
<accession>A0ABY4Y9J2</accession>
<dbReference type="Pfam" id="PF08676">
    <property type="entry name" value="MutL_C"/>
    <property type="match status" value="1"/>
</dbReference>
<dbReference type="InterPro" id="IPR042121">
    <property type="entry name" value="MutL_C_regsub"/>
</dbReference>
<evidence type="ECO:0000256" key="5">
    <source>
        <dbReference type="HAMAP-Rule" id="MF_00149"/>
    </source>
</evidence>
<dbReference type="SUPFAM" id="SSF54211">
    <property type="entry name" value="Ribosomal protein S5 domain 2-like"/>
    <property type="match status" value="1"/>
</dbReference>
<proteinExistence type="inferred from homology"/>
<dbReference type="PANTHER" id="PTHR10073:SF12">
    <property type="entry name" value="DNA MISMATCH REPAIR PROTEIN MLH1"/>
    <property type="match status" value="1"/>
</dbReference>
<dbReference type="HAMAP" id="MF_00149">
    <property type="entry name" value="DNA_mis_repair"/>
    <property type="match status" value="1"/>
</dbReference>
<feature type="domain" description="DNA mismatch repair protein S5" evidence="6">
    <location>
        <begin position="212"/>
        <end position="330"/>
    </location>
</feature>
<dbReference type="Gene3D" id="3.30.1540.20">
    <property type="entry name" value="MutL, C-terminal domain, dimerisation subdomain"/>
    <property type="match status" value="1"/>
</dbReference>
<dbReference type="Pfam" id="PF13589">
    <property type="entry name" value="HATPase_c_3"/>
    <property type="match status" value="1"/>
</dbReference>
<evidence type="ECO:0000256" key="4">
    <source>
        <dbReference type="ARBA" id="ARBA00023204"/>
    </source>
</evidence>
<dbReference type="Gene3D" id="3.30.230.10">
    <property type="match status" value="1"/>
</dbReference>
<dbReference type="SUPFAM" id="SSF118116">
    <property type="entry name" value="DNA mismatch repair protein MutL"/>
    <property type="match status" value="1"/>
</dbReference>
<dbReference type="GO" id="GO:0004519">
    <property type="term" value="F:endonuclease activity"/>
    <property type="evidence" value="ECO:0007669"/>
    <property type="project" value="UniProtKB-KW"/>
</dbReference>
<evidence type="ECO:0000256" key="1">
    <source>
        <dbReference type="ARBA" id="ARBA00006082"/>
    </source>
</evidence>
<dbReference type="InterPro" id="IPR013507">
    <property type="entry name" value="DNA_mismatch_S5_2-like"/>
</dbReference>
<dbReference type="CDD" id="cd03482">
    <property type="entry name" value="MutL_Trans_MutL"/>
    <property type="match status" value="1"/>
</dbReference>
<evidence type="ECO:0000313" key="8">
    <source>
        <dbReference type="Proteomes" id="UP001057474"/>
    </source>
</evidence>
<dbReference type="InterPro" id="IPR002099">
    <property type="entry name" value="MutL/Mlh/PMS"/>
</dbReference>
<name>A0ABY4Y9J2_9GAMM</name>
<comment type="similarity">
    <text evidence="1 5">Belongs to the DNA mismatch repair MutL/HexB family.</text>
</comment>
<gene>
    <name evidence="5 7" type="primary">mutL</name>
    <name evidence="7" type="ORF">J2N86_02985</name>
</gene>
<dbReference type="Pfam" id="PF01119">
    <property type="entry name" value="DNA_mis_repair"/>
    <property type="match status" value="1"/>
</dbReference>
<keyword evidence="3 5" id="KW-0227">DNA damage</keyword>
<protein>
    <recommendedName>
        <fullName evidence="2 5">DNA mismatch repair protein MutL</fullName>
    </recommendedName>
</protein>
<organism evidence="7 8">
    <name type="scientific">Legionella lytica</name>
    <dbReference type="NCBI Taxonomy" id="96232"/>
    <lineage>
        <taxon>Bacteria</taxon>
        <taxon>Pseudomonadati</taxon>
        <taxon>Pseudomonadota</taxon>
        <taxon>Gammaproteobacteria</taxon>
        <taxon>Legionellales</taxon>
        <taxon>Legionellaceae</taxon>
        <taxon>Legionella</taxon>
    </lineage>
</organism>
<dbReference type="InterPro" id="IPR042120">
    <property type="entry name" value="MutL_C_dimsub"/>
</dbReference>
<dbReference type="Gene3D" id="3.30.1370.100">
    <property type="entry name" value="MutL, C-terminal domain, regulatory subdomain"/>
    <property type="match status" value="1"/>
</dbReference>
<dbReference type="SMART" id="SM01340">
    <property type="entry name" value="DNA_mis_repair"/>
    <property type="match status" value="1"/>
</dbReference>
<keyword evidence="7" id="KW-0540">Nuclease</keyword>
<sequence>MGMRIHQLPPLIANQIAAGEVIERPASVVKELLENCLDAGSDAITIEIGYGGLNQIKISDNGIGIVADDLPLAIAAHATSKINTLNDLYAIESMGFRGEALASIASVAKVTISSKPAAQDTAMALRVQGTEVSITPCARNQGTTIDVVDLFFNAPVRKRFLKGEKLEFQAIETVVKRFALSAPGIALTLKHNGKQILALPAASNEQTRLTRMTRIMGGTFMKNAIYLDVERGAMRLYGWISGTGFQRSQNDRQWVYINQRMVKDKLITHAIKQAYDDLLYPGRFPACVLYFTIEHAEVDVNVHPTKHEVRFQQPRLVHDFFTSQLATALRSVAIETELEKNYKPNDEVLAPLAKEICEPYPKLELLSRERTLVETDVSWVILNNQYILRFVQHKPYLINLLALHQHAVRERLAQQALPWASRPLLVPIRYTLQQDSAHKVTEFTQILEQLGIRCELSGIHEVLIRTIPVSVPYLDLRLFLDAVVALDEWNLERLSELMSQSQVFDPRLLSREEKIELDQVFVMLHGGDEKRVGLFKALTIAHCQSLLHV</sequence>
<dbReference type="InterPro" id="IPR014721">
    <property type="entry name" value="Ribsml_uS5_D2-typ_fold_subgr"/>
</dbReference>
<dbReference type="NCBIfam" id="TIGR00585">
    <property type="entry name" value="mutl"/>
    <property type="match status" value="1"/>
</dbReference>
<dbReference type="InterPro" id="IPR014790">
    <property type="entry name" value="MutL_C"/>
</dbReference>
<evidence type="ECO:0000259" key="6">
    <source>
        <dbReference type="SMART" id="SM01340"/>
    </source>
</evidence>
<keyword evidence="8" id="KW-1185">Reference proteome</keyword>
<dbReference type="InterPro" id="IPR036890">
    <property type="entry name" value="HATPase_C_sf"/>
</dbReference>
<dbReference type="InterPro" id="IPR020667">
    <property type="entry name" value="DNA_mismatch_repair_MutL"/>
</dbReference>
<dbReference type="Proteomes" id="UP001057474">
    <property type="component" value="Chromosome"/>
</dbReference>
<dbReference type="Gene3D" id="3.30.565.10">
    <property type="entry name" value="Histidine kinase-like ATPase, C-terminal domain"/>
    <property type="match status" value="1"/>
</dbReference>
<keyword evidence="7" id="KW-0378">Hydrolase</keyword>
<dbReference type="PROSITE" id="PS00058">
    <property type="entry name" value="DNA_MISMATCH_REPAIR_1"/>
    <property type="match status" value="1"/>
</dbReference>
<keyword evidence="4 5" id="KW-0234">DNA repair</keyword>